<keyword evidence="3" id="KW-1185">Reference proteome</keyword>
<evidence type="ECO:0000313" key="3">
    <source>
        <dbReference type="Proteomes" id="UP000626092"/>
    </source>
</evidence>
<dbReference type="Proteomes" id="UP000626092">
    <property type="component" value="Unassembled WGS sequence"/>
</dbReference>
<feature type="compositionally biased region" description="Basic and acidic residues" evidence="1">
    <location>
        <begin position="63"/>
        <end position="75"/>
    </location>
</feature>
<evidence type="ECO:0000313" key="2">
    <source>
        <dbReference type="EMBL" id="KAF7112967.1"/>
    </source>
</evidence>
<evidence type="ECO:0000256" key="1">
    <source>
        <dbReference type="SAM" id="MobiDB-lite"/>
    </source>
</evidence>
<comment type="caution">
    <text evidence="2">The sequence shown here is derived from an EMBL/GenBank/DDBJ whole genome shotgun (WGS) entry which is preliminary data.</text>
</comment>
<gene>
    <name evidence="2" type="ORF">RHSIM_RhsimUnG0174400</name>
</gene>
<feature type="region of interest" description="Disordered" evidence="1">
    <location>
        <begin position="40"/>
        <end position="87"/>
    </location>
</feature>
<dbReference type="EMBL" id="WJXA01000393">
    <property type="protein sequence ID" value="KAF7112967.1"/>
    <property type="molecule type" value="Genomic_DNA"/>
</dbReference>
<accession>A0A834L4A7</accession>
<sequence>MYPGADMLALNNESMTPLDILNRKIARKVGSLDKTSVYMQAQRKDDPDALKTVQVPDAVSGHPTERESIKDDTSLVKRSHGPPTNSP</sequence>
<organism evidence="2 3">
    <name type="scientific">Rhododendron simsii</name>
    <name type="common">Sims's rhododendron</name>
    <dbReference type="NCBI Taxonomy" id="118357"/>
    <lineage>
        <taxon>Eukaryota</taxon>
        <taxon>Viridiplantae</taxon>
        <taxon>Streptophyta</taxon>
        <taxon>Embryophyta</taxon>
        <taxon>Tracheophyta</taxon>
        <taxon>Spermatophyta</taxon>
        <taxon>Magnoliopsida</taxon>
        <taxon>eudicotyledons</taxon>
        <taxon>Gunneridae</taxon>
        <taxon>Pentapetalae</taxon>
        <taxon>asterids</taxon>
        <taxon>Ericales</taxon>
        <taxon>Ericaceae</taxon>
        <taxon>Ericoideae</taxon>
        <taxon>Rhodoreae</taxon>
        <taxon>Rhododendron</taxon>
    </lineage>
</organism>
<protein>
    <submittedName>
        <fullName evidence="2">Uncharacterized protein</fullName>
    </submittedName>
</protein>
<reference evidence="2" key="1">
    <citation type="submission" date="2019-11" db="EMBL/GenBank/DDBJ databases">
        <authorList>
            <person name="Liu Y."/>
            <person name="Hou J."/>
            <person name="Li T.-Q."/>
            <person name="Guan C.-H."/>
            <person name="Wu X."/>
            <person name="Wu H.-Z."/>
            <person name="Ling F."/>
            <person name="Zhang R."/>
            <person name="Shi X.-G."/>
            <person name="Ren J.-P."/>
            <person name="Chen E.-F."/>
            <person name="Sun J.-M."/>
        </authorList>
    </citation>
    <scope>NUCLEOTIDE SEQUENCE</scope>
    <source>
        <strain evidence="2">Adult_tree_wgs_1</strain>
        <tissue evidence="2">Leaves</tissue>
    </source>
</reference>
<proteinExistence type="predicted"/>
<dbReference type="AlphaFoldDB" id="A0A834L4A7"/>
<name>A0A834L4A7_RHOSS</name>